<dbReference type="AlphaFoldDB" id="A0A8S9LN25"/>
<comment type="caution">
    <text evidence="1">The sequence shown here is derived from an EMBL/GenBank/DDBJ whole genome shotgun (WGS) entry which is preliminary data.</text>
</comment>
<name>A0A8S9LN25_BRACR</name>
<evidence type="ECO:0000313" key="2">
    <source>
        <dbReference type="Proteomes" id="UP000712281"/>
    </source>
</evidence>
<gene>
    <name evidence="1" type="ORF">F2Q68_00043056</name>
</gene>
<accession>A0A8S9LN25</accession>
<evidence type="ECO:0000313" key="1">
    <source>
        <dbReference type="EMBL" id="KAF2606696.1"/>
    </source>
</evidence>
<dbReference type="EMBL" id="QGKW02000276">
    <property type="protein sequence ID" value="KAF2606696.1"/>
    <property type="molecule type" value="Genomic_DNA"/>
</dbReference>
<dbReference type="Proteomes" id="UP000712281">
    <property type="component" value="Unassembled WGS sequence"/>
</dbReference>
<protein>
    <submittedName>
        <fullName evidence="1">Uncharacterized protein</fullName>
    </submittedName>
</protein>
<organism evidence="1 2">
    <name type="scientific">Brassica cretica</name>
    <name type="common">Mustard</name>
    <dbReference type="NCBI Taxonomy" id="69181"/>
    <lineage>
        <taxon>Eukaryota</taxon>
        <taxon>Viridiplantae</taxon>
        <taxon>Streptophyta</taxon>
        <taxon>Embryophyta</taxon>
        <taxon>Tracheophyta</taxon>
        <taxon>Spermatophyta</taxon>
        <taxon>Magnoliopsida</taxon>
        <taxon>eudicotyledons</taxon>
        <taxon>Gunneridae</taxon>
        <taxon>Pentapetalae</taxon>
        <taxon>rosids</taxon>
        <taxon>malvids</taxon>
        <taxon>Brassicales</taxon>
        <taxon>Brassicaceae</taxon>
        <taxon>Brassiceae</taxon>
        <taxon>Brassica</taxon>
    </lineage>
</organism>
<sequence length="59" mass="6813">MVDHCLEGYQCSEVCQRLEGLARNLRMLGFTGCEEILETYWRPSAIHLNCVRACVQIPR</sequence>
<reference evidence="1" key="1">
    <citation type="submission" date="2019-12" db="EMBL/GenBank/DDBJ databases">
        <title>Genome sequencing and annotation of Brassica cretica.</title>
        <authorList>
            <person name="Studholme D.J."/>
            <person name="Sarris P.F."/>
        </authorList>
    </citation>
    <scope>NUCLEOTIDE SEQUENCE</scope>
    <source>
        <strain evidence="1">PFS-001/15</strain>
        <tissue evidence="1">Leaf</tissue>
    </source>
</reference>
<proteinExistence type="predicted"/>